<reference evidence="11 12" key="1">
    <citation type="journal article" date="2006" name="PLoS Biol.">
        <title>Metabolic complementarity and genomics of the dual bacterial symbiosis of sharpshooters.</title>
        <authorList>
            <person name="Wu D."/>
            <person name="Daugherty S.C."/>
            <person name="Van Aken S.E."/>
            <person name="Pai G.H."/>
            <person name="Watkins K.L."/>
            <person name="Khouri H."/>
            <person name="Tallon L.J."/>
            <person name="Zaborsky J.M."/>
            <person name="Dunbar H.E."/>
            <person name="Tran P.L."/>
            <person name="Moran N.A."/>
            <person name="Eisen J.A."/>
        </authorList>
    </citation>
    <scope>NUCLEOTIDE SEQUENCE [LARGE SCALE GENOMIC DNA]</scope>
    <source>
        <strain evidence="11">Hc</strain>
    </source>
</reference>
<evidence type="ECO:0000256" key="6">
    <source>
        <dbReference type="ARBA" id="ARBA00023002"/>
    </source>
</evidence>
<keyword evidence="5 10" id="KW-0521">NADP</keyword>
<keyword evidence="8 10" id="KW-0664">Pyridoxine biosynthesis</keyword>
<comment type="subunit">
    <text evidence="10">Homodimer.</text>
</comment>
<keyword evidence="3 10" id="KW-0862">Zinc</keyword>
<comment type="miscellaneous">
    <text evidence="10">The active site is located at the dimer interface.</text>
</comment>
<feature type="binding site" evidence="10">
    <location>
        <position position="278"/>
    </location>
    <ligand>
        <name>substrate</name>
    </ligand>
</feature>
<feature type="binding site" evidence="10">
    <location>
        <position position="270"/>
    </location>
    <ligand>
        <name>a divalent metal cation</name>
        <dbReference type="ChEBI" id="CHEBI:60240"/>
        <note>ligand shared between dimeric partners</note>
    </ligand>
</feature>
<dbReference type="GO" id="GO:0050897">
    <property type="term" value="F:cobalt ion binding"/>
    <property type="evidence" value="ECO:0007669"/>
    <property type="project" value="UniProtKB-UniRule"/>
</dbReference>
<evidence type="ECO:0000256" key="2">
    <source>
        <dbReference type="ARBA" id="ARBA00022723"/>
    </source>
</evidence>
<dbReference type="GO" id="GO:0008615">
    <property type="term" value="P:pyridoxine biosynthetic process"/>
    <property type="evidence" value="ECO:0007669"/>
    <property type="project" value="UniProtKB-UniRule"/>
</dbReference>
<dbReference type="OrthoDB" id="9801783at2"/>
<keyword evidence="12" id="KW-1185">Reference proteome</keyword>
<dbReference type="GO" id="GO:0042823">
    <property type="term" value="P:pyridoxal phosphate biosynthetic process"/>
    <property type="evidence" value="ECO:0007669"/>
    <property type="project" value="UniProtKB-UniRule"/>
</dbReference>
<sequence>MTIDSKSLRIIITPGEPAGIGIDLVAMLAQQAWPVEIVVCTDPYLLIHRVKQLGLPPLLLHPYQPNYVRLNNIGELTILAINTSDIVTPGILNVANSNYVIATLARACDGCLNGEFAALVTGPVHKGIINACGIPFSGHTEFLAERSKKKMVVMMLVTESMRVALATTHLPLSAVPRTITYNMLHEVITLLVENLRKQLRILQPRVYVCGLNPHAGEDGYIGKEEIEVIIPVLKALRAVEHYDLVGPLPADTIFLPQYIQEADVVLAMYHDQGLTVLKYQGFGSAVNITFGLPFIRTSVDHGTALSLAGTGLAKANSMKNALNLAIEMVKNSNV</sequence>
<dbReference type="GO" id="GO:0008270">
    <property type="term" value="F:zinc ion binding"/>
    <property type="evidence" value="ECO:0007669"/>
    <property type="project" value="UniProtKB-UniRule"/>
</dbReference>
<dbReference type="NCBIfam" id="TIGR00557">
    <property type="entry name" value="pdxA"/>
    <property type="match status" value="1"/>
</dbReference>
<dbReference type="UniPathway" id="UPA00244">
    <property type="reaction ID" value="UER00312"/>
</dbReference>
<evidence type="ECO:0000256" key="5">
    <source>
        <dbReference type="ARBA" id="ARBA00022857"/>
    </source>
</evidence>
<dbReference type="RefSeq" id="WP_011520726.1">
    <property type="nucleotide sequence ID" value="NC_007984.1"/>
</dbReference>
<evidence type="ECO:0000256" key="7">
    <source>
        <dbReference type="ARBA" id="ARBA00023027"/>
    </source>
</evidence>
<dbReference type="Gene3D" id="3.40.718.10">
    <property type="entry name" value="Isopropylmalate Dehydrogenase"/>
    <property type="match status" value="1"/>
</dbReference>
<dbReference type="AlphaFoldDB" id="Q1LSS1"/>
<feature type="binding site" evidence="10">
    <location>
        <position position="296"/>
    </location>
    <ligand>
        <name>substrate</name>
    </ligand>
</feature>
<dbReference type="GO" id="GO:0050570">
    <property type="term" value="F:4-hydroxythreonine-4-phosphate dehydrogenase activity"/>
    <property type="evidence" value="ECO:0007669"/>
    <property type="project" value="UniProtKB-UniRule"/>
</dbReference>
<dbReference type="InterPro" id="IPR005255">
    <property type="entry name" value="PdxA_fam"/>
</dbReference>
<evidence type="ECO:0000256" key="10">
    <source>
        <dbReference type="HAMAP-Rule" id="MF_00536"/>
    </source>
</evidence>
<name>Q1LSS1_BAUCH</name>
<dbReference type="HOGENOM" id="CLU_040168_2_0_6"/>
<evidence type="ECO:0000256" key="8">
    <source>
        <dbReference type="ARBA" id="ARBA00023096"/>
    </source>
</evidence>
<evidence type="ECO:0000256" key="9">
    <source>
        <dbReference type="ARBA" id="ARBA00023285"/>
    </source>
</evidence>
<dbReference type="Pfam" id="PF04166">
    <property type="entry name" value="PdxA"/>
    <property type="match status" value="1"/>
</dbReference>
<feature type="binding site" evidence="10">
    <location>
        <position position="287"/>
    </location>
    <ligand>
        <name>substrate</name>
    </ligand>
</feature>
<dbReference type="PANTHER" id="PTHR30004:SF5">
    <property type="entry name" value="4-HYDROXYTHREONINE-4-PHOSPHATE DEHYDROGENASE"/>
    <property type="match status" value="1"/>
</dbReference>
<comment type="similarity">
    <text evidence="10">Belongs to the PdxA family.</text>
</comment>
<keyword evidence="6 10" id="KW-0560">Oxidoreductase</keyword>
<dbReference type="PANTHER" id="PTHR30004">
    <property type="entry name" value="4-HYDROXYTHREONINE-4-PHOSPHATE DEHYDROGENASE"/>
    <property type="match status" value="1"/>
</dbReference>
<dbReference type="STRING" id="374463.BCI_0564"/>
<dbReference type="KEGG" id="bci:BCI_0564"/>
<dbReference type="Proteomes" id="UP000002427">
    <property type="component" value="Chromosome"/>
</dbReference>
<accession>Q1LSS1</accession>
<comment type="catalytic activity">
    <reaction evidence="10">
        <text>4-(phosphooxy)-L-threonine + NAD(+) = 3-amino-2-oxopropyl phosphate + CO2 + NADH</text>
        <dbReference type="Rhea" id="RHEA:32275"/>
        <dbReference type="ChEBI" id="CHEBI:16526"/>
        <dbReference type="ChEBI" id="CHEBI:57279"/>
        <dbReference type="ChEBI" id="CHEBI:57540"/>
        <dbReference type="ChEBI" id="CHEBI:57945"/>
        <dbReference type="ChEBI" id="CHEBI:58452"/>
        <dbReference type="EC" id="1.1.1.262"/>
    </reaction>
</comment>
<comment type="function">
    <text evidence="10">Catalyzes the NAD(P)-dependent oxidation of 4-(phosphooxy)-L-threonine (HTP) into 2-amino-3-oxo-4-(phosphooxy)butyric acid which spontaneously decarboxylates to form 3-amino-2-oxopropyl phosphate (AHAP).</text>
</comment>
<protein>
    <recommendedName>
        <fullName evidence="10">4-hydroxythreonine-4-phosphate dehydrogenase</fullName>
        <ecNumber evidence="10">1.1.1.262</ecNumber>
    </recommendedName>
    <alternativeName>
        <fullName evidence="10">4-(phosphohydroxy)-L-threonine dehydrogenase</fullName>
    </alternativeName>
</protein>
<comment type="pathway">
    <text evidence="10">Cofactor biosynthesis; pyridoxine 5'-phosphate biosynthesis; pyridoxine 5'-phosphate from D-erythrose 4-phosphate: step 4/5.</text>
</comment>
<feature type="binding site" evidence="10">
    <location>
        <position position="139"/>
    </location>
    <ligand>
        <name>substrate</name>
    </ligand>
</feature>
<dbReference type="GO" id="GO:0005737">
    <property type="term" value="C:cytoplasm"/>
    <property type="evidence" value="ECO:0007669"/>
    <property type="project" value="UniProtKB-SubCell"/>
</dbReference>
<keyword evidence="9 10" id="KW-0170">Cobalt</keyword>
<dbReference type="SUPFAM" id="SSF53659">
    <property type="entry name" value="Isocitrate/Isopropylmalate dehydrogenase-like"/>
    <property type="match status" value="1"/>
</dbReference>
<dbReference type="GO" id="GO:0051287">
    <property type="term" value="F:NAD binding"/>
    <property type="evidence" value="ECO:0007669"/>
    <property type="project" value="InterPro"/>
</dbReference>
<evidence type="ECO:0000313" key="11">
    <source>
        <dbReference type="EMBL" id="ABF14164.1"/>
    </source>
</evidence>
<keyword evidence="2 10" id="KW-0479">Metal-binding</keyword>
<evidence type="ECO:0000256" key="4">
    <source>
        <dbReference type="ARBA" id="ARBA00022842"/>
    </source>
</evidence>
<evidence type="ECO:0000256" key="1">
    <source>
        <dbReference type="ARBA" id="ARBA00022490"/>
    </source>
</evidence>
<comment type="subcellular location">
    <subcellularLocation>
        <location evidence="10">Cytoplasm</location>
    </subcellularLocation>
</comment>
<dbReference type="GO" id="GO:0000287">
    <property type="term" value="F:magnesium ion binding"/>
    <property type="evidence" value="ECO:0007669"/>
    <property type="project" value="UniProtKB-UniRule"/>
</dbReference>
<dbReference type="InterPro" id="IPR037510">
    <property type="entry name" value="PdxA"/>
</dbReference>
<organism evidence="11 12">
    <name type="scientific">Baumannia cicadellinicola subsp. Homalodisca coagulata</name>
    <dbReference type="NCBI Taxonomy" id="374463"/>
    <lineage>
        <taxon>Bacteria</taxon>
        <taxon>Pseudomonadati</taxon>
        <taxon>Pseudomonadota</taxon>
        <taxon>Gammaproteobacteria</taxon>
        <taxon>Candidatus Palibaumannia</taxon>
    </lineage>
</organism>
<keyword evidence="1 10" id="KW-0963">Cytoplasm</keyword>
<dbReference type="EC" id="1.1.1.262" evidence="10"/>
<dbReference type="EMBL" id="CP000238">
    <property type="protein sequence ID" value="ABF14164.1"/>
    <property type="molecule type" value="Genomic_DNA"/>
</dbReference>
<evidence type="ECO:0000313" key="12">
    <source>
        <dbReference type="Proteomes" id="UP000002427"/>
    </source>
</evidence>
<feature type="binding site" evidence="10">
    <location>
        <position position="140"/>
    </location>
    <ligand>
        <name>substrate</name>
    </ligand>
</feature>
<keyword evidence="4 10" id="KW-0460">Magnesium</keyword>
<proteinExistence type="inferred from homology"/>
<evidence type="ECO:0000256" key="3">
    <source>
        <dbReference type="ARBA" id="ARBA00022833"/>
    </source>
</evidence>
<keyword evidence="7 10" id="KW-0520">NAD</keyword>
<dbReference type="HAMAP" id="MF_00536">
    <property type="entry name" value="PdxA"/>
    <property type="match status" value="1"/>
</dbReference>
<comment type="cofactor">
    <cofactor evidence="10">
        <name>Zn(2+)</name>
        <dbReference type="ChEBI" id="CHEBI:29105"/>
    </cofactor>
    <cofactor evidence="10">
        <name>Mg(2+)</name>
        <dbReference type="ChEBI" id="CHEBI:18420"/>
    </cofactor>
    <cofactor evidence="10">
        <name>Co(2+)</name>
        <dbReference type="ChEBI" id="CHEBI:48828"/>
    </cofactor>
    <text evidence="10">Binds 1 divalent metal cation per subunit. Can use ions such as Zn(2+), Mg(2+) or Co(2+).</text>
</comment>
<feature type="binding site" evidence="10">
    <location>
        <position position="214"/>
    </location>
    <ligand>
        <name>a divalent metal cation</name>
        <dbReference type="ChEBI" id="CHEBI:60240"/>
        <note>ligand shared between dimeric partners</note>
    </ligand>
</feature>
<gene>
    <name evidence="10 11" type="primary">pdxA</name>
    <name evidence="11" type="ordered locus">BCI_0564</name>
</gene>
<feature type="binding site" evidence="10">
    <location>
        <position position="169"/>
    </location>
    <ligand>
        <name>a divalent metal cation</name>
        <dbReference type="ChEBI" id="CHEBI:60240"/>
        <note>ligand shared between dimeric partners</note>
    </ligand>
</feature>